<comment type="caution">
    <text evidence="4">The sequence shown here is derived from an EMBL/GenBank/DDBJ whole genome shotgun (WGS) entry which is preliminary data.</text>
</comment>
<evidence type="ECO:0000313" key="5">
    <source>
        <dbReference type="Proteomes" id="UP001596990"/>
    </source>
</evidence>
<proteinExistence type="predicted"/>
<dbReference type="InterPro" id="IPR016193">
    <property type="entry name" value="Cytidine_deaminase-like"/>
</dbReference>
<dbReference type="PROSITE" id="PS00903">
    <property type="entry name" value="CYT_DCMP_DEAMINASES_1"/>
    <property type="match status" value="1"/>
</dbReference>
<reference evidence="5" key="1">
    <citation type="journal article" date="2019" name="Int. J. Syst. Evol. Microbiol.">
        <title>The Global Catalogue of Microorganisms (GCM) 10K type strain sequencing project: providing services to taxonomists for standard genome sequencing and annotation.</title>
        <authorList>
            <consortium name="The Broad Institute Genomics Platform"/>
            <consortium name="The Broad Institute Genome Sequencing Center for Infectious Disease"/>
            <person name="Wu L."/>
            <person name="Ma J."/>
        </authorList>
    </citation>
    <scope>NUCLEOTIDE SEQUENCE [LARGE SCALE GENOMIC DNA]</scope>
    <source>
        <strain evidence="5">CCUG 56607</strain>
    </source>
</reference>
<dbReference type="GO" id="GO:0052717">
    <property type="term" value="F:tRNA-specific adenosine-34 deaminase activity"/>
    <property type="evidence" value="ECO:0007669"/>
    <property type="project" value="UniProtKB-EC"/>
</dbReference>
<gene>
    <name evidence="4" type="ORF">ACFQ2J_00405</name>
</gene>
<keyword evidence="1" id="KW-0479">Metal-binding</keyword>
<evidence type="ECO:0000256" key="1">
    <source>
        <dbReference type="ARBA" id="ARBA00022723"/>
    </source>
</evidence>
<keyword evidence="2" id="KW-0862">Zinc</keyword>
<dbReference type="CDD" id="cd01285">
    <property type="entry name" value="nucleoside_deaminase"/>
    <property type="match status" value="1"/>
</dbReference>
<accession>A0ABW3KUV9</accession>
<dbReference type="Pfam" id="PF00383">
    <property type="entry name" value="dCMP_cyt_deam_1"/>
    <property type="match status" value="1"/>
</dbReference>
<dbReference type="RefSeq" id="WP_386055539.1">
    <property type="nucleotide sequence ID" value="NZ_JBHTKL010000001.1"/>
</dbReference>
<dbReference type="PANTHER" id="PTHR11079:SF202">
    <property type="entry name" value="TRNA-SPECIFIC ADENOSINE DEAMINASE"/>
    <property type="match status" value="1"/>
</dbReference>
<name>A0ABW3KUV9_9BACI</name>
<dbReference type="SUPFAM" id="SSF53927">
    <property type="entry name" value="Cytidine deaminase-like"/>
    <property type="match status" value="1"/>
</dbReference>
<dbReference type="InterPro" id="IPR002125">
    <property type="entry name" value="CMP_dCMP_dom"/>
</dbReference>
<dbReference type="InterPro" id="IPR016192">
    <property type="entry name" value="APOBEC/CMP_deaminase_Zn-bd"/>
</dbReference>
<dbReference type="Proteomes" id="UP001596990">
    <property type="component" value="Unassembled WGS sequence"/>
</dbReference>
<dbReference type="Gene3D" id="3.40.140.10">
    <property type="entry name" value="Cytidine Deaminase, domain 2"/>
    <property type="match status" value="1"/>
</dbReference>
<sequence length="159" mass="18136">MEHEYYMSEALKEAEEAGKRGDLPVGAVIVHKHTIVARGSNKIETMDSRVAHAEMIAIQSCAAYLKKHQEECILYTTVEPCIMCLSTIVMANIRHVVFATKDHYMAMDRFIASNPYIEKRIHTYESGILEDKSQHLLKTYSPYMAEVVINGRKPALYKE</sequence>
<dbReference type="EMBL" id="JBHTKL010000001">
    <property type="protein sequence ID" value="MFD1017641.1"/>
    <property type="molecule type" value="Genomic_DNA"/>
</dbReference>
<protein>
    <submittedName>
        <fullName evidence="4">Nucleoside deaminase</fullName>
        <ecNumber evidence="4">3.5.4.33</ecNumber>
    </submittedName>
</protein>
<evidence type="ECO:0000256" key="2">
    <source>
        <dbReference type="ARBA" id="ARBA00022833"/>
    </source>
</evidence>
<feature type="domain" description="CMP/dCMP-type deaminase" evidence="3">
    <location>
        <begin position="1"/>
        <end position="113"/>
    </location>
</feature>
<dbReference type="EC" id="3.5.4.33" evidence="4"/>
<keyword evidence="5" id="KW-1185">Reference proteome</keyword>
<evidence type="ECO:0000259" key="3">
    <source>
        <dbReference type="PROSITE" id="PS51747"/>
    </source>
</evidence>
<organism evidence="4 5">
    <name type="scientific">Thalassobacillus hwangdonensis</name>
    <dbReference type="NCBI Taxonomy" id="546108"/>
    <lineage>
        <taxon>Bacteria</taxon>
        <taxon>Bacillati</taxon>
        <taxon>Bacillota</taxon>
        <taxon>Bacilli</taxon>
        <taxon>Bacillales</taxon>
        <taxon>Bacillaceae</taxon>
        <taxon>Thalassobacillus</taxon>
    </lineage>
</organism>
<keyword evidence="4" id="KW-0378">Hydrolase</keyword>
<dbReference type="PANTHER" id="PTHR11079">
    <property type="entry name" value="CYTOSINE DEAMINASE FAMILY MEMBER"/>
    <property type="match status" value="1"/>
</dbReference>
<evidence type="ECO:0000313" key="4">
    <source>
        <dbReference type="EMBL" id="MFD1017641.1"/>
    </source>
</evidence>
<dbReference type="PROSITE" id="PS51747">
    <property type="entry name" value="CYT_DCMP_DEAMINASES_2"/>
    <property type="match status" value="1"/>
</dbReference>